<dbReference type="PRINTS" id="PR00363">
    <property type="entry name" value="CYTOCHROMEB5"/>
</dbReference>
<dbReference type="GO" id="GO:0020037">
    <property type="term" value="F:heme binding"/>
    <property type="evidence" value="ECO:0007669"/>
    <property type="project" value="UniProtKB-UniRule"/>
</dbReference>
<keyword evidence="6 8" id="KW-0472">Membrane</keyword>
<keyword evidence="5 8" id="KW-0408">Iron</keyword>
<evidence type="ECO:0000256" key="7">
    <source>
        <dbReference type="ARBA" id="ARBA00038168"/>
    </source>
</evidence>
<dbReference type="SMART" id="SM01117">
    <property type="entry name" value="Cyt-b5"/>
    <property type="match status" value="1"/>
</dbReference>
<dbReference type="SUPFAM" id="SSF55856">
    <property type="entry name" value="Cytochrome b5-like heme/steroid binding domain"/>
    <property type="match status" value="1"/>
</dbReference>
<evidence type="ECO:0000256" key="6">
    <source>
        <dbReference type="ARBA" id="ARBA00023136"/>
    </source>
</evidence>
<dbReference type="InterPro" id="IPR018506">
    <property type="entry name" value="Cyt_B5_heme-BS"/>
</dbReference>
<dbReference type="Pfam" id="PF00173">
    <property type="entry name" value="Cyt-b5"/>
    <property type="match status" value="1"/>
</dbReference>
<comment type="similarity">
    <text evidence="7 8">Belongs to the cytochrome b5 family.</text>
</comment>
<gene>
    <name evidence="10" type="primary">CYB5</name>
    <name evidence="10" type="ORF">Tsubulata_035800</name>
</gene>
<evidence type="ECO:0000256" key="2">
    <source>
        <dbReference type="ARBA" id="ARBA00022617"/>
    </source>
</evidence>
<evidence type="ECO:0000259" key="9">
    <source>
        <dbReference type="PROSITE" id="PS50255"/>
    </source>
</evidence>
<dbReference type="GO" id="GO:0046872">
    <property type="term" value="F:metal ion binding"/>
    <property type="evidence" value="ECO:0007669"/>
    <property type="project" value="UniProtKB-UniRule"/>
</dbReference>
<evidence type="ECO:0000256" key="3">
    <source>
        <dbReference type="ARBA" id="ARBA00022692"/>
    </source>
</evidence>
<accession>A0A9Q0JGC6</accession>
<dbReference type="InterPro" id="IPR001199">
    <property type="entry name" value="Cyt_B5-like_heme/steroid-bd"/>
</dbReference>
<feature type="domain" description="Cytochrome b5 heme-binding" evidence="9">
    <location>
        <begin position="4"/>
        <end position="78"/>
    </location>
</feature>
<evidence type="ECO:0000256" key="8">
    <source>
        <dbReference type="RuleBase" id="RU362121"/>
    </source>
</evidence>
<dbReference type="FunFam" id="3.10.120.10:FF:000002">
    <property type="entry name" value="Cytochrome b5 type B"/>
    <property type="match status" value="1"/>
</dbReference>
<dbReference type="InterPro" id="IPR050668">
    <property type="entry name" value="Cytochrome_b5"/>
</dbReference>
<evidence type="ECO:0000313" key="10">
    <source>
        <dbReference type="EMBL" id="KAJ4840689.1"/>
    </source>
</evidence>
<feature type="transmembrane region" description="Helical" evidence="8">
    <location>
        <begin position="89"/>
        <end position="111"/>
    </location>
</feature>
<dbReference type="PANTHER" id="PTHR19359:SF144">
    <property type="entry name" value="CYTOCHROME B5"/>
    <property type="match status" value="1"/>
</dbReference>
<dbReference type="Proteomes" id="UP001141552">
    <property type="component" value="Unassembled WGS sequence"/>
</dbReference>
<evidence type="ECO:0000256" key="4">
    <source>
        <dbReference type="ARBA" id="ARBA00022723"/>
    </source>
</evidence>
<name>A0A9Q0JGC6_9ROSI</name>
<dbReference type="AlphaFoldDB" id="A0A9Q0JGC6"/>
<dbReference type="PROSITE" id="PS00191">
    <property type="entry name" value="CYTOCHROME_B5_1"/>
    <property type="match status" value="1"/>
</dbReference>
<keyword evidence="2 8" id="KW-0349">Heme</keyword>
<evidence type="ECO:0000313" key="11">
    <source>
        <dbReference type="Proteomes" id="UP001141552"/>
    </source>
</evidence>
<reference evidence="10" key="1">
    <citation type="submission" date="2022-02" db="EMBL/GenBank/DDBJ databases">
        <authorList>
            <person name="Henning P.M."/>
            <person name="McCubbin A.G."/>
            <person name="Shore J.S."/>
        </authorList>
    </citation>
    <scope>NUCLEOTIDE SEQUENCE</scope>
    <source>
        <strain evidence="10">F60SS</strain>
        <tissue evidence="10">Leaves</tissue>
    </source>
</reference>
<keyword evidence="11" id="KW-1185">Reference proteome</keyword>
<proteinExistence type="inferred from homology"/>
<dbReference type="Gene3D" id="3.10.120.10">
    <property type="entry name" value="Cytochrome b5-like heme/steroid binding domain"/>
    <property type="match status" value="1"/>
</dbReference>
<dbReference type="OrthoDB" id="260519at2759"/>
<keyword evidence="8" id="KW-1133">Transmembrane helix</keyword>
<dbReference type="EMBL" id="JAKUCV010002987">
    <property type="protein sequence ID" value="KAJ4840689.1"/>
    <property type="molecule type" value="Genomic_DNA"/>
</dbReference>
<evidence type="ECO:0000256" key="1">
    <source>
        <dbReference type="ARBA" id="ARBA00004370"/>
    </source>
</evidence>
<reference evidence="10" key="2">
    <citation type="journal article" date="2023" name="Plants (Basel)">
        <title>Annotation of the Turnera subulata (Passifloraceae) Draft Genome Reveals the S-Locus Evolved after the Divergence of Turneroideae from Passifloroideae in a Stepwise Manner.</title>
        <authorList>
            <person name="Henning P.M."/>
            <person name="Roalson E.H."/>
            <person name="Mir W."/>
            <person name="McCubbin A.G."/>
            <person name="Shore J.S."/>
        </authorList>
    </citation>
    <scope>NUCLEOTIDE SEQUENCE</scope>
    <source>
        <strain evidence="10">F60SS</strain>
    </source>
</reference>
<evidence type="ECO:0000256" key="5">
    <source>
        <dbReference type="ARBA" id="ARBA00023004"/>
    </source>
</evidence>
<comment type="caution">
    <text evidence="10">The sequence shown here is derived from an EMBL/GenBank/DDBJ whole genome shotgun (WGS) entry which is preliminary data.</text>
</comment>
<comment type="subcellular location">
    <subcellularLocation>
        <location evidence="1">Membrane</location>
    </subcellularLocation>
</comment>
<organism evidence="10 11">
    <name type="scientific">Turnera subulata</name>
    <dbReference type="NCBI Taxonomy" id="218843"/>
    <lineage>
        <taxon>Eukaryota</taxon>
        <taxon>Viridiplantae</taxon>
        <taxon>Streptophyta</taxon>
        <taxon>Embryophyta</taxon>
        <taxon>Tracheophyta</taxon>
        <taxon>Spermatophyta</taxon>
        <taxon>Magnoliopsida</taxon>
        <taxon>eudicotyledons</taxon>
        <taxon>Gunneridae</taxon>
        <taxon>Pentapetalae</taxon>
        <taxon>rosids</taxon>
        <taxon>fabids</taxon>
        <taxon>Malpighiales</taxon>
        <taxon>Passifloraceae</taxon>
        <taxon>Turnera</taxon>
    </lineage>
</organism>
<protein>
    <submittedName>
        <fullName evidence="10">Cytochrome b5</fullName>
    </submittedName>
</protein>
<keyword evidence="3 8" id="KW-0812">Transmembrane</keyword>
<dbReference type="PROSITE" id="PS50255">
    <property type="entry name" value="CYTOCHROME_B5_2"/>
    <property type="match status" value="1"/>
</dbReference>
<dbReference type="GO" id="GO:0016020">
    <property type="term" value="C:membrane"/>
    <property type="evidence" value="ECO:0007669"/>
    <property type="project" value="UniProtKB-SubCell"/>
</dbReference>
<dbReference type="PANTHER" id="PTHR19359">
    <property type="entry name" value="CYTOCHROME B5"/>
    <property type="match status" value="1"/>
</dbReference>
<dbReference type="InterPro" id="IPR036400">
    <property type="entry name" value="Cyt_B5-like_heme/steroid_sf"/>
</dbReference>
<sequence>MVSSVLYELDEVAKHNKSNDCWLIISGKVYDVTSFMDHHPGGAEVLLSSTGKDATSDFRGHTQSAIQRMEKYCIGEVDPATVTTEQDRVMLRLIMPICTLGLYFWLTSVFLKSQIS</sequence>
<keyword evidence="4 8" id="KW-0479">Metal-binding</keyword>